<protein>
    <submittedName>
        <fullName evidence="1">Uncharacterized protein</fullName>
    </submittedName>
</protein>
<dbReference type="AlphaFoldDB" id="A0A6A5UHB0"/>
<keyword evidence="2" id="KW-1185">Reference proteome</keyword>
<evidence type="ECO:0000313" key="2">
    <source>
        <dbReference type="Proteomes" id="UP000800036"/>
    </source>
</evidence>
<organism evidence="1 2">
    <name type="scientific">Bimuria novae-zelandiae CBS 107.79</name>
    <dbReference type="NCBI Taxonomy" id="1447943"/>
    <lineage>
        <taxon>Eukaryota</taxon>
        <taxon>Fungi</taxon>
        <taxon>Dikarya</taxon>
        <taxon>Ascomycota</taxon>
        <taxon>Pezizomycotina</taxon>
        <taxon>Dothideomycetes</taxon>
        <taxon>Pleosporomycetidae</taxon>
        <taxon>Pleosporales</taxon>
        <taxon>Massarineae</taxon>
        <taxon>Didymosphaeriaceae</taxon>
        <taxon>Bimuria</taxon>
    </lineage>
</organism>
<dbReference type="Proteomes" id="UP000800036">
    <property type="component" value="Unassembled WGS sequence"/>
</dbReference>
<name>A0A6A5UHB0_9PLEO</name>
<dbReference type="EMBL" id="ML976793">
    <property type="protein sequence ID" value="KAF1964321.1"/>
    <property type="molecule type" value="Genomic_DNA"/>
</dbReference>
<accession>A0A6A5UHB0</accession>
<evidence type="ECO:0000313" key="1">
    <source>
        <dbReference type="EMBL" id="KAF1964321.1"/>
    </source>
</evidence>
<reference evidence="1" key="1">
    <citation type="journal article" date="2020" name="Stud. Mycol.">
        <title>101 Dothideomycetes genomes: a test case for predicting lifestyles and emergence of pathogens.</title>
        <authorList>
            <person name="Haridas S."/>
            <person name="Albert R."/>
            <person name="Binder M."/>
            <person name="Bloem J."/>
            <person name="Labutti K."/>
            <person name="Salamov A."/>
            <person name="Andreopoulos B."/>
            <person name="Baker S."/>
            <person name="Barry K."/>
            <person name="Bills G."/>
            <person name="Bluhm B."/>
            <person name="Cannon C."/>
            <person name="Castanera R."/>
            <person name="Culley D."/>
            <person name="Daum C."/>
            <person name="Ezra D."/>
            <person name="Gonzalez J."/>
            <person name="Henrissat B."/>
            <person name="Kuo A."/>
            <person name="Liang C."/>
            <person name="Lipzen A."/>
            <person name="Lutzoni F."/>
            <person name="Magnuson J."/>
            <person name="Mondo S."/>
            <person name="Nolan M."/>
            <person name="Ohm R."/>
            <person name="Pangilinan J."/>
            <person name="Park H.-J."/>
            <person name="Ramirez L."/>
            <person name="Alfaro M."/>
            <person name="Sun H."/>
            <person name="Tritt A."/>
            <person name="Yoshinaga Y."/>
            <person name="Zwiers L.-H."/>
            <person name="Turgeon B."/>
            <person name="Goodwin S."/>
            <person name="Spatafora J."/>
            <person name="Crous P."/>
            <person name="Grigoriev I."/>
        </authorList>
    </citation>
    <scope>NUCLEOTIDE SEQUENCE</scope>
    <source>
        <strain evidence="1">CBS 107.79</strain>
    </source>
</reference>
<gene>
    <name evidence="1" type="ORF">BU23DRAFT_493022</name>
</gene>
<sequence length="52" mass="6510">YYVKARYIYNINKKSFILGIISYLKRIFSRASYRIKREGVLFRIAYKSRYRY</sequence>
<feature type="non-terminal residue" evidence="1">
    <location>
        <position position="1"/>
    </location>
</feature>
<proteinExistence type="predicted"/>